<evidence type="ECO:0000259" key="9">
    <source>
        <dbReference type="PROSITE" id="PS50071"/>
    </source>
</evidence>
<dbReference type="InterPro" id="IPR009057">
    <property type="entry name" value="Homeodomain-like_sf"/>
</dbReference>
<feature type="compositionally biased region" description="Basic and acidic residues" evidence="8">
    <location>
        <begin position="141"/>
        <end position="156"/>
    </location>
</feature>
<dbReference type="PANTHER" id="PTHR46639:SF2">
    <property type="entry name" value="DIENCEPHALON_MESENCEPHALON HOMEOBOX PROTEIN 1"/>
    <property type="match status" value="1"/>
</dbReference>
<evidence type="ECO:0000256" key="4">
    <source>
        <dbReference type="ARBA" id="ARBA00023155"/>
    </source>
</evidence>
<sequence length="353" mass="39400">MTYIKHSVHDLMTDYQSLSTRVLPSWIHHHDLPQLGPTSPPLTVFPYCSHWLSWNQLPDLCSISYSAALSRKQRRSRTAFTHQQLGTLERTFSKTQYPDVVTRERLALCTNLPEARIQVWFKNRRAKYRKQLKANTQDISESDKGSSDTNRVERETSGSVGQEAEISEASDYSTYALRTAKASSLDNANEKLKAKVSDGKMDALHQSDEEETPTSKEEKNVTPEETKEKNKKKYSDTELNAVKISSVMCPTPASLLLSSQTAASSYQGPSCPLSTRFPSVWELPSPSWPSSFTGLHTSRNSVSCGATWPYTLPVRLQPAPASGTCWSSFGNNSSSNFDSTVFRLSTHSRNSSS</sequence>
<feature type="domain" description="Homeobox" evidence="9">
    <location>
        <begin position="71"/>
        <end position="131"/>
    </location>
</feature>
<dbReference type="SMART" id="SM00389">
    <property type="entry name" value="HOX"/>
    <property type="match status" value="1"/>
</dbReference>
<dbReference type="PANTHER" id="PTHR46639">
    <property type="entry name" value="DIENCEPHALON/MESENCEPHALON HOMEOBOX PROTEIN 1"/>
    <property type="match status" value="1"/>
</dbReference>
<evidence type="ECO:0000256" key="7">
    <source>
        <dbReference type="RuleBase" id="RU000682"/>
    </source>
</evidence>
<comment type="subcellular location">
    <subcellularLocation>
        <location evidence="1 6 7">Nucleus</location>
    </subcellularLocation>
</comment>
<feature type="region of interest" description="Disordered" evidence="8">
    <location>
        <begin position="196"/>
        <end position="234"/>
    </location>
</feature>
<feature type="region of interest" description="Disordered" evidence="8">
    <location>
        <begin position="132"/>
        <end position="167"/>
    </location>
</feature>
<keyword evidence="5 6" id="KW-0539">Nucleus</keyword>
<dbReference type="PROSITE" id="PS50071">
    <property type="entry name" value="HOMEOBOX_2"/>
    <property type="match status" value="1"/>
</dbReference>
<dbReference type="Pfam" id="PF00046">
    <property type="entry name" value="Homeodomain"/>
    <property type="match status" value="1"/>
</dbReference>
<evidence type="ECO:0000256" key="5">
    <source>
        <dbReference type="ARBA" id="ARBA00023242"/>
    </source>
</evidence>
<dbReference type="InterPro" id="IPR001356">
    <property type="entry name" value="HD"/>
</dbReference>
<comment type="similarity">
    <text evidence="2">Belongs to the paired homeobox family.</text>
</comment>
<keyword evidence="4 6" id="KW-0371">Homeobox</keyword>
<dbReference type="RefSeq" id="XP_022248295.1">
    <property type="nucleotide sequence ID" value="XM_022392587.1"/>
</dbReference>
<evidence type="ECO:0000256" key="8">
    <source>
        <dbReference type="SAM" id="MobiDB-lite"/>
    </source>
</evidence>
<dbReference type="CDD" id="cd00086">
    <property type="entry name" value="homeodomain"/>
    <property type="match status" value="1"/>
</dbReference>
<evidence type="ECO:0000256" key="3">
    <source>
        <dbReference type="ARBA" id="ARBA00023125"/>
    </source>
</evidence>
<dbReference type="Gene3D" id="1.10.10.60">
    <property type="entry name" value="Homeodomain-like"/>
    <property type="match status" value="1"/>
</dbReference>
<evidence type="ECO:0000256" key="6">
    <source>
        <dbReference type="PROSITE-ProRule" id="PRU00108"/>
    </source>
</evidence>
<protein>
    <submittedName>
        <fullName evidence="11">Diencephalon/mesencephalon homeobox protein 1-like isoform X1</fullName>
    </submittedName>
</protein>
<evidence type="ECO:0000256" key="2">
    <source>
        <dbReference type="ARBA" id="ARBA00005733"/>
    </source>
</evidence>
<dbReference type="GeneID" id="106464794"/>
<reference evidence="11" key="1">
    <citation type="submission" date="2025-08" db="UniProtKB">
        <authorList>
            <consortium name="RefSeq"/>
        </authorList>
    </citation>
    <scope>IDENTIFICATION</scope>
    <source>
        <tissue evidence="11">Muscle</tissue>
    </source>
</reference>
<accession>A0ABM1SXD9</accession>
<dbReference type="Proteomes" id="UP000694941">
    <property type="component" value="Unplaced"/>
</dbReference>
<name>A0ABM1SXD9_LIMPO</name>
<organism evidence="10 11">
    <name type="scientific">Limulus polyphemus</name>
    <name type="common">Atlantic horseshoe crab</name>
    <dbReference type="NCBI Taxonomy" id="6850"/>
    <lineage>
        <taxon>Eukaryota</taxon>
        <taxon>Metazoa</taxon>
        <taxon>Ecdysozoa</taxon>
        <taxon>Arthropoda</taxon>
        <taxon>Chelicerata</taxon>
        <taxon>Merostomata</taxon>
        <taxon>Xiphosura</taxon>
        <taxon>Limulidae</taxon>
        <taxon>Limulus</taxon>
    </lineage>
</organism>
<evidence type="ECO:0000313" key="11">
    <source>
        <dbReference type="RefSeq" id="XP_022248295.1"/>
    </source>
</evidence>
<evidence type="ECO:0000313" key="10">
    <source>
        <dbReference type="Proteomes" id="UP000694941"/>
    </source>
</evidence>
<keyword evidence="3 6" id="KW-0238">DNA-binding</keyword>
<dbReference type="InterPro" id="IPR017970">
    <property type="entry name" value="Homeobox_CS"/>
</dbReference>
<evidence type="ECO:0000256" key="1">
    <source>
        <dbReference type="ARBA" id="ARBA00004123"/>
    </source>
</evidence>
<proteinExistence type="inferred from homology"/>
<gene>
    <name evidence="11" type="primary">LOC106464794</name>
</gene>
<dbReference type="InterPro" id="IPR052488">
    <property type="entry name" value="DMBX_homeobox"/>
</dbReference>
<dbReference type="SUPFAM" id="SSF46689">
    <property type="entry name" value="Homeodomain-like"/>
    <property type="match status" value="1"/>
</dbReference>
<feature type="DNA-binding region" description="Homeobox" evidence="6">
    <location>
        <begin position="73"/>
        <end position="132"/>
    </location>
</feature>
<keyword evidence="10" id="KW-1185">Reference proteome</keyword>
<dbReference type="PROSITE" id="PS00027">
    <property type="entry name" value="HOMEOBOX_1"/>
    <property type="match status" value="1"/>
</dbReference>